<dbReference type="InterPro" id="IPR037069">
    <property type="entry name" value="AcylCoA_DH/ox_N_sf"/>
</dbReference>
<dbReference type="Gene3D" id="1.10.540.10">
    <property type="entry name" value="Acyl-CoA dehydrogenase/oxidase, N-terminal domain"/>
    <property type="match status" value="1"/>
</dbReference>
<keyword evidence="4" id="KW-0274">FAD</keyword>
<dbReference type="PANTHER" id="PTHR43884">
    <property type="entry name" value="ACYL-COA DEHYDROGENASE"/>
    <property type="match status" value="1"/>
</dbReference>
<evidence type="ECO:0008006" key="10">
    <source>
        <dbReference type="Google" id="ProtNLM"/>
    </source>
</evidence>
<dbReference type="GO" id="GO:0003995">
    <property type="term" value="F:acyl-CoA dehydrogenase activity"/>
    <property type="evidence" value="ECO:0007669"/>
    <property type="project" value="InterPro"/>
</dbReference>
<feature type="domain" description="Acyl-CoA dehydrogenase/oxidase C-terminal" evidence="6">
    <location>
        <begin position="218"/>
        <end position="349"/>
    </location>
</feature>
<dbReference type="SUPFAM" id="SSF47203">
    <property type="entry name" value="Acyl-CoA dehydrogenase C-terminal domain-like"/>
    <property type="match status" value="1"/>
</dbReference>
<dbReference type="PIRSF" id="PIRSF016578">
    <property type="entry name" value="HsaA"/>
    <property type="match status" value="1"/>
</dbReference>
<evidence type="ECO:0000256" key="3">
    <source>
        <dbReference type="ARBA" id="ARBA00022630"/>
    </source>
</evidence>
<dbReference type="AlphaFoldDB" id="A0A1N7MH32"/>
<dbReference type="InterPro" id="IPR009075">
    <property type="entry name" value="AcylCo_DH/oxidase_C"/>
</dbReference>
<organism evidence="8 9">
    <name type="scientific">Alicyclobacillus vulcanalis</name>
    <dbReference type="NCBI Taxonomy" id="252246"/>
    <lineage>
        <taxon>Bacteria</taxon>
        <taxon>Bacillati</taxon>
        <taxon>Bacillota</taxon>
        <taxon>Bacilli</taxon>
        <taxon>Bacillales</taxon>
        <taxon>Alicyclobacillaceae</taxon>
        <taxon>Alicyclobacillus</taxon>
    </lineage>
</organism>
<evidence type="ECO:0000313" key="8">
    <source>
        <dbReference type="EMBL" id="SIS85372.1"/>
    </source>
</evidence>
<dbReference type="Proteomes" id="UP000186156">
    <property type="component" value="Unassembled WGS sequence"/>
</dbReference>
<dbReference type="EMBL" id="FTOO01000005">
    <property type="protein sequence ID" value="SIS85372.1"/>
    <property type="molecule type" value="Genomic_DNA"/>
</dbReference>
<dbReference type="OrthoDB" id="2371581at2"/>
<dbReference type="InterPro" id="IPR009100">
    <property type="entry name" value="AcylCoA_DH/oxidase_NM_dom_sf"/>
</dbReference>
<evidence type="ECO:0000256" key="4">
    <source>
        <dbReference type="ARBA" id="ARBA00022827"/>
    </source>
</evidence>
<evidence type="ECO:0000256" key="1">
    <source>
        <dbReference type="ARBA" id="ARBA00001974"/>
    </source>
</evidence>
<gene>
    <name evidence="8" type="ORF">SAMN05421799_105143</name>
</gene>
<comment type="similarity">
    <text evidence="2">Belongs to the acyl-CoA dehydrogenase family.</text>
</comment>
<dbReference type="Gene3D" id="1.20.140.10">
    <property type="entry name" value="Butyryl-CoA Dehydrogenase, subunit A, domain 3"/>
    <property type="match status" value="1"/>
</dbReference>
<sequence>MISFLPTDDERAFVEVASSFAREVLREAARDAEKARTPSDDVISQAHELGLVSIEIPESLAGAELPLVSQVQVLEALAFGDLGIVQGLPGLCDSASVMRVLPDPARLELADGAAQRVPWIHLAPSEVAVVVERGGFRLEGTAYPRRSVLGADQMVASFVAPGGEAILAYLDRTVADWAEDAGDVRLGLLAAHIGRVRFDGLVVRPEDVLLRGDEAEQVIRTALTRLAVREAAKCVGVMRAALEYTVEYTSQRKAFGQEIPKFQGVSFTVADMAIETEAARNLVWQAAHAVDSRGAGAAREAARALAYALRSARFVTNQGVQMLGGAGYLQEYPVEKWMRDVQAQAILYGRELEWFERAGLRALGLEEKEGVLV</sequence>
<dbReference type="GO" id="GO:0050660">
    <property type="term" value="F:flavin adenine dinucleotide binding"/>
    <property type="evidence" value="ECO:0007669"/>
    <property type="project" value="InterPro"/>
</dbReference>
<dbReference type="SUPFAM" id="SSF56645">
    <property type="entry name" value="Acyl-CoA dehydrogenase NM domain-like"/>
    <property type="match status" value="1"/>
</dbReference>
<dbReference type="InterPro" id="IPR013786">
    <property type="entry name" value="AcylCoA_DH/ox_N"/>
</dbReference>
<dbReference type="Pfam" id="PF00441">
    <property type="entry name" value="Acyl-CoA_dh_1"/>
    <property type="match status" value="1"/>
</dbReference>
<evidence type="ECO:0000256" key="5">
    <source>
        <dbReference type="ARBA" id="ARBA00023002"/>
    </source>
</evidence>
<comment type="cofactor">
    <cofactor evidence="1">
        <name>FAD</name>
        <dbReference type="ChEBI" id="CHEBI:57692"/>
    </cofactor>
</comment>
<dbReference type="InterPro" id="IPR036250">
    <property type="entry name" value="AcylCo_DH-like_C"/>
</dbReference>
<evidence type="ECO:0000256" key="2">
    <source>
        <dbReference type="ARBA" id="ARBA00009347"/>
    </source>
</evidence>
<evidence type="ECO:0000313" key="9">
    <source>
        <dbReference type="Proteomes" id="UP000186156"/>
    </source>
</evidence>
<dbReference type="Pfam" id="PF02771">
    <property type="entry name" value="Acyl-CoA_dh_N"/>
    <property type="match status" value="1"/>
</dbReference>
<accession>A0A1N7MH32</accession>
<reference evidence="9" key="1">
    <citation type="submission" date="2017-01" db="EMBL/GenBank/DDBJ databases">
        <authorList>
            <person name="Varghese N."/>
            <person name="Submissions S."/>
        </authorList>
    </citation>
    <scope>NUCLEOTIDE SEQUENCE [LARGE SCALE GENOMIC DNA]</scope>
    <source>
        <strain evidence="9">DSM 16176</strain>
    </source>
</reference>
<keyword evidence="9" id="KW-1185">Reference proteome</keyword>
<dbReference type="InterPro" id="IPR006089">
    <property type="entry name" value="Acyl-CoA_DH_CS"/>
</dbReference>
<name>A0A1N7MH32_9BACL</name>
<evidence type="ECO:0000259" key="7">
    <source>
        <dbReference type="Pfam" id="PF02771"/>
    </source>
</evidence>
<proteinExistence type="inferred from homology"/>
<feature type="domain" description="Acyl-CoA dehydrogenase/oxidase N-terminal" evidence="7">
    <location>
        <begin position="7"/>
        <end position="84"/>
    </location>
</feature>
<evidence type="ECO:0000259" key="6">
    <source>
        <dbReference type="Pfam" id="PF00441"/>
    </source>
</evidence>
<dbReference type="PROSITE" id="PS00073">
    <property type="entry name" value="ACYL_COA_DH_2"/>
    <property type="match status" value="1"/>
</dbReference>
<dbReference type="STRING" id="252246.SAMN05421799_105143"/>
<keyword evidence="3" id="KW-0285">Flavoprotein</keyword>
<dbReference type="PANTHER" id="PTHR43884:SF20">
    <property type="entry name" value="ACYL-COA DEHYDROGENASE FADE28"/>
    <property type="match status" value="1"/>
</dbReference>
<protein>
    <recommendedName>
        <fullName evidence="10">Acyl-CoA dehydrogenase</fullName>
    </recommendedName>
</protein>
<dbReference type="RefSeq" id="WP_076346688.1">
    <property type="nucleotide sequence ID" value="NZ_FTOO01000005.1"/>
</dbReference>
<keyword evidence="5" id="KW-0560">Oxidoreductase</keyword>